<dbReference type="RefSeq" id="WP_100742717.1">
    <property type="nucleotide sequence ID" value="NZ_NPDW01000001.1"/>
</dbReference>
<accession>A0A2N0ANE4</accession>
<comment type="caution">
    <text evidence="3">The sequence shown here is derived from an EMBL/GenBank/DDBJ whole genome shotgun (WGS) entry which is preliminary data.</text>
</comment>
<feature type="chain" id="PRO_5014896616" description="Tll0287-like domain-containing protein" evidence="1">
    <location>
        <begin position="27"/>
        <end position="189"/>
    </location>
</feature>
<sequence>MVTKKSFVFKLSFWILILVFGSSCQTQNPDYEKIALKITNEAKTNLVQKLSALIAEGGTKKAIPFCKINALGITDQLGKKHRVELRRITNKPRNLSNFLSEEEKRIFLEIEKLKTSDGVFPNQTFTSDDSVTVYIPIPVAGLCIQCHGEPNKDIKNETLVVLDKEYPSDKAKGYRVGDLRGLFSVKFPK</sequence>
<evidence type="ECO:0000313" key="4">
    <source>
        <dbReference type="Proteomes" id="UP000232145"/>
    </source>
</evidence>
<keyword evidence="4" id="KW-1185">Reference proteome</keyword>
<dbReference type="Pfam" id="PF11845">
    <property type="entry name" value="Tll0287-like"/>
    <property type="match status" value="1"/>
</dbReference>
<organism evidence="3 4">
    <name type="scientific">Leptospira harrisiae</name>
    <dbReference type="NCBI Taxonomy" id="2023189"/>
    <lineage>
        <taxon>Bacteria</taxon>
        <taxon>Pseudomonadati</taxon>
        <taxon>Spirochaetota</taxon>
        <taxon>Spirochaetia</taxon>
        <taxon>Leptospirales</taxon>
        <taxon>Leptospiraceae</taxon>
        <taxon>Leptospira</taxon>
    </lineage>
</organism>
<proteinExistence type="predicted"/>
<name>A0A2N0ANE4_9LEPT</name>
<feature type="signal peptide" evidence="1">
    <location>
        <begin position="1"/>
        <end position="26"/>
    </location>
</feature>
<dbReference type="OrthoDB" id="9797588at2"/>
<dbReference type="PROSITE" id="PS51257">
    <property type="entry name" value="PROKAR_LIPOPROTEIN"/>
    <property type="match status" value="1"/>
</dbReference>
<evidence type="ECO:0000256" key="1">
    <source>
        <dbReference type="SAM" id="SignalP"/>
    </source>
</evidence>
<evidence type="ECO:0000313" key="3">
    <source>
        <dbReference type="EMBL" id="PJZ85803.1"/>
    </source>
</evidence>
<dbReference type="AlphaFoldDB" id="A0A2N0ANE4"/>
<feature type="domain" description="Tll0287-like" evidence="2">
    <location>
        <begin position="38"/>
        <end position="188"/>
    </location>
</feature>
<gene>
    <name evidence="3" type="ORF">CH364_06305</name>
</gene>
<keyword evidence="1" id="KW-0732">Signal</keyword>
<dbReference type="InterPro" id="IPR021796">
    <property type="entry name" value="Tll0287-like_dom"/>
</dbReference>
<evidence type="ECO:0000259" key="2">
    <source>
        <dbReference type="Pfam" id="PF11845"/>
    </source>
</evidence>
<protein>
    <recommendedName>
        <fullName evidence="2">Tll0287-like domain-containing protein</fullName>
    </recommendedName>
</protein>
<dbReference type="Proteomes" id="UP000232145">
    <property type="component" value="Unassembled WGS sequence"/>
</dbReference>
<reference evidence="3 4" key="1">
    <citation type="submission" date="2017-07" db="EMBL/GenBank/DDBJ databases">
        <title>Leptospira spp. isolated from tropical soils.</title>
        <authorList>
            <person name="Thibeaux R."/>
            <person name="Iraola G."/>
            <person name="Ferres I."/>
            <person name="Bierque E."/>
            <person name="Girault D."/>
            <person name="Soupe-Gilbert M.-E."/>
            <person name="Picardeau M."/>
            <person name="Goarant C."/>
        </authorList>
    </citation>
    <scope>NUCLEOTIDE SEQUENCE [LARGE SCALE GENOMIC DNA]</scope>
    <source>
        <strain evidence="3 4">FH2-B-A1</strain>
    </source>
</reference>
<dbReference type="EMBL" id="NPDX01000001">
    <property type="protein sequence ID" value="PJZ85803.1"/>
    <property type="molecule type" value="Genomic_DNA"/>
</dbReference>